<evidence type="ECO:0000259" key="1">
    <source>
        <dbReference type="Pfam" id="PF13304"/>
    </source>
</evidence>
<proteinExistence type="predicted"/>
<dbReference type="AlphaFoldDB" id="A0A923PNS5"/>
<evidence type="ECO:0000313" key="3">
    <source>
        <dbReference type="Proteomes" id="UP000650081"/>
    </source>
</evidence>
<protein>
    <submittedName>
        <fullName evidence="2">ATP-binding protein</fullName>
    </submittedName>
</protein>
<accession>A0A923PNS5</accession>
<name>A0A923PNS5_9BACT</name>
<dbReference type="EMBL" id="JACSIT010000149">
    <property type="protein sequence ID" value="MBC6996111.1"/>
    <property type="molecule type" value="Genomic_DNA"/>
</dbReference>
<evidence type="ECO:0000313" key="2">
    <source>
        <dbReference type="EMBL" id="MBC6996111.1"/>
    </source>
</evidence>
<dbReference type="RefSeq" id="WP_187468131.1">
    <property type="nucleotide sequence ID" value="NZ_JAUFQK010000033.1"/>
</dbReference>
<reference evidence="2" key="1">
    <citation type="submission" date="2020-08" db="EMBL/GenBank/DDBJ databases">
        <title>Lewinella bacteria from marine environments.</title>
        <authorList>
            <person name="Zhong Y."/>
        </authorList>
    </citation>
    <scope>NUCLEOTIDE SEQUENCE</scope>
    <source>
        <strain evidence="2">KCTC 42187</strain>
    </source>
</reference>
<dbReference type="Proteomes" id="UP000650081">
    <property type="component" value="Unassembled WGS sequence"/>
</dbReference>
<keyword evidence="2" id="KW-0547">Nucleotide-binding</keyword>
<keyword evidence="3" id="KW-1185">Reference proteome</keyword>
<keyword evidence="2" id="KW-0067">ATP-binding</keyword>
<dbReference type="InterPro" id="IPR027417">
    <property type="entry name" value="P-loop_NTPase"/>
</dbReference>
<dbReference type="Pfam" id="PF13304">
    <property type="entry name" value="AAA_21"/>
    <property type="match status" value="1"/>
</dbReference>
<dbReference type="SUPFAM" id="SSF52540">
    <property type="entry name" value="P-loop containing nucleoside triphosphate hydrolases"/>
    <property type="match status" value="1"/>
</dbReference>
<feature type="domain" description="ATPase AAA-type core" evidence="1">
    <location>
        <begin position="51"/>
        <end position="358"/>
    </location>
</feature>
<dbReference type="PANTHER" id="PTHR40396">
    <property type="entry name" value="ATPASE-LIKE PROTEIN"/>
    <property type="match status" value="1"/>
</dbReference>
<organism evidence="2 3">
    <name type="scientific">Neolewinella lacunae</name>
    <dbReference type="NCBI Taxonomy" id="1517758"/>
    <lineage>
        <taxon>Bacteria</taxon>
        <taxon>Pseudomonadati</taxon>
        <taxon>Bacteroidota</taxon>
        <taxon>Saprospiria</taxon>
        <taxon>Saprospirales</taxon>
        <taxon>Lewinellaceae</taxon>
        <taxon>Neolewinella</taxon>
    </lineage>
</organism>
<dbReference type="InterPro" id="IPR003959">
    <property type="entry name" value="ATPase_AAA_core"/>
</dbReference>
<comment type="caution">
    <text evidence="2">The sequence shown here is derived from an EMBL/GenBank/DDBJ whole genome shotgun (WGS) entry which is preliminary data.</text>
</comment>
<dbReference type="PANTHER" id="PTHR40396:SF1">
    <property type="entry name" value="ATPASE AAA-TYPE CORE DOMAIN-CONTAINING PROTEIN"/>
    <property type="match status" value="1"/>
</dbReference>
<dbReference type="GO" id="GO:0005524">
    <property type="term" value="F:ATP binding"/>
    <property type="evidence" value="ECO:0007669"/>
    <property type="project" value="UniProtKB-KW"/>
</dbReference>
<dbReference type="GO" id="GO:0016887">
    <property type="term" value="F:ATP hydrolysis activity"/>
    <property type="evidence" value="ECO:0007669"/>
    <property type="project" value="InterPro"/>
</dbReference>
<dbReference type="Gene3D" id="3.40.50.300">
    <property type="entry name" value="P-loop containing nucleotide triphosphate hydrolases"/>
    <property type="match status" value="1"/>
</dbReference>
<sequence length="420" mass="47312">MLLSFSVSNFKSFRDEQVLDLKADAIKPAFSWLENAAVAVGKEDKALRVKALYGANASGKSNLIKALRVMLSISLTGGPKPGALAELEGFAFDPELRHSPSTFELEFTTDQRRYRYGFRADMACFQEEWLYDETVRKAKVFVRNGQTVSIGKKFFEHPETVAILERGDNSLFRQETSFLSALSFFDVGAAIRHTVQFLSGITVINNTEEVHVEQSAYQFLVGEPMQRKVRGLLDYAGIRFDDLMVMDKEDPKFSKPELLERTRGRYSLMTAYKTGVNEGTDFAWLAEQGESQGTQKLLTLAPYVVRAIEQGSVLFIDEFEAKLHTRLSREIVAMFNSSAGNPNNAQFIFSTHDTNLLDHRLLRRDQIDFVDKGADRASMLYSLSDVKGIRKDADFERDYLGGSYGAVPEVTDFNIAILED</sequence>
<gene>
    <name evidence="2" type="ORF">H9S92_18215</name>
</gene>